<name>A0AAD4Q0D9_9EURO</name>
<comment type="caution">
    <text evidence="1">The sequence shown here is derived from an EMBL/GenBank/DDBJ whole genome shotgun (WGS) entry which is preliminary data.</text>
</comment>
<keyword evidence="2" id="KW-1185">Reference proteome</keyword>
<dbReference type="Proteomes" id="UP001201262">
    <property type="component" value="Unassembled WGS sequence"/>
</dbReference>
<reference evidence="1" key="1">
    <citation type="submission" date="2021-12" db="EMBL/GenBank/DDBJ databases">
        <title>Convergent genome expansion in fungi linked to evolution of root-endophyte symbiosis.</title>
        <authorList>
            <consortium name="DOE Joint Genome Institute"/>
            <person name="Ke Y.-H."/>
            <person name="Bonito G."/>
            <person name="Liao H.-L."/>
            <person name="Looney B."/>
            <person name="Rojas-Flechas A."/>
            <person name="Nash J."/>
            <person name="Hameed K."/>
            <person name="Schadt C."/>
            <person name="Martin F."/>
            <person name="Crous P.W."/>
            <person name="Miettinen O."/>
            <person name="Magnuson J.K."/>
            <person name="Labbe J."/>
            <person name="Jacobson D."/>
            <person name="Doktycz M.J."/>
            <person name="Veneault-Fourrey C."/>
            <person name="Kuo A."/>
            <person name="Mondo S."/>
            <person name="Calhoun S."/>
            <person name="Riley R."/>
            <person name="Ohm R."/>
            <person name="LaButti K."/>
            <person name="Andreopoulos B."/>
            <person name="Pangilinan J."/>
            <person name="Nolan M."/>
            <person name="Tritt A."/>
            <person name="Clum A."/>
            <person name="Lipzen A."/>
            <person name="Daum C."/>
            <person name="Barry K."/>
            <person name="Grigoriev I.V."/>
            <person name="Vilgalys R."/>
        </authorList>
    </citation>
    <scope>NUCLEOTIDE SEQUENCE</scope>
    <source>
        <strain evidence="1">PMI_201</strain>
    </source>
</reference>
<sequence>LSQEHHAISAQDHKYHIQRSIISNSSLNCVCLYCYQGFARMEDLYRHASDGGEGHSRILRENRNRDPRGFYDFFREALNLNEAHVDDWTICHTRIPNLFDPSLLMELLRNKKGHQSAIAFQDAVIMATTLRATCPLCHCSFSLHSTLKSHLKDQYTSESHKRLLSEPDGRFDTIRVIEELVNGA</sequence>
<organism evidence="1 2">
    <name type="scientific">Talaromyces proteolyticus</name>
    <dbReference type="NCBI Taxonomy" id="1131652"/>
    <lineage>
        <taxon>Eukaryota</taxon>
        <taxon>Fungi</taxon>
        <taxon>Dikarya</taxon>
        <taxon>Ascomycota</taxon>
        <taxon>Pezizomycotina</taxon>
        <taxon>Eurotiomycetes</taxon>
        <taxon>Eurotiomycetidae</taxon>
        <taxon>Eurotiales</taxon>
        <taxon>Trichocomaceae</taxon>
        <taxon>Talaromyces</taxon>
        <taxon>Talaromyces sect. Bacilispori</taxon>
    </lineage>
</organism>
<protein>
    <submittedName>
        <fullName evidence="1">Uncharacterized protein</fullName>
    </submittedName>
</protein>
<gene>
    <name evidence="1" type="ORF">BGW36DRAFT_265695</name>
</gene>
<evidence type="ECO:0000313" key="1">
    <source>
        <dbReference type="EMBL" id="KAH8703983.1"/>
    </source>
</evidence>
<accession>A0AAD4Q0D9</accession>
<feature type="non-terminal residue" evidence="1">
    <location>
        <position position="184"/>
    </location>
</feature>
<dbReference type="AlphaFoldDB" id="A0AAD4Q0D9"/>
<evidence type="ECO:0000313" key="2">
    <source>
        <dbReference type="Proteomes" id="UP001201262"/>
    </source>
</evidence>
<dbReference type="RefSeq" id="XP_046077001.1">
    <property type="nucleotide sequence ID" value="XM_046210123.1"/>
</dbReference>
<dbReference type="GeneID" id="70240410"/>
<feature type="non-terminal residue" evidence="1">
    <location>
        <position position="1"/>
    </location>
</feature>
<dbReference type="EMBL" id="JAJTJA010000002">
    <property type="protein sequence ID" value="KAH8703983.1"/>
    <property type="molecule type" value="Genomic_DNA"/>
</dbReference>
<proteinExistence type="predicted"/>